<evidence type="ECO:0000256" key="7">
    <source>
        <dbReference type="ARBA" id="ARBA00022737"/>
    </source>
</evidence>
<evidence type="ECO:0000256" key="2">
    <source>
        <dbReference type="ARBA" id="ARBA00004448"/>
    </source>
</evidence>
<accession>A0A9N8W5K5</accession>
<dbReference type="PANTHER" id="PTHR45671">
    <property type="entry name" value="SOLUTE CARRIER FAMILY 25 (MITOCHONDRIAL CARRIER PHOSPHATE CARRIER), MEMBER 3, LIKE-RELATED-RELATED"/>
    <property type="match status" value="1"/>
</dbReference>
<feature type="repeat" description="Solcar" evidence="16">
    <location>
        <begin position="719"/>
        <end position="804"/>
    </location>
</feature>
<dbReference type="FunFam" id="1.50.40.10:FF:000005">
    <property type="entry name" value="Mitochondrial phosphate carrier protein 2"/>
    <property type="match status" value="1"/>
</dbReference>
<dbReference type="InterPro" id="IPR023395">
    <property type="entry name" value="MCP_dom_sf"/>
</dbReference>
<dbReference type="SUPFAM" id="SSF48208">
    <property type="entry name" value="Six-hairpin glycosidases"/>
    <property type="match status" value="1"/>
</dbReference>
<evidence type="ECO:0000256" key="10">
    <source>
        <dbReference type="ARBA" id="ARBA00022989"/>
    </source>
</evidence>
<dbReference type="Gene3D" id="1.50.10.10">
    <property type="match status" value="2"/>
</dbReference>
<dbReference type="EC" id="3.2.1.4" evidence="18"/>
<dbReference type="InterPro" id="IPR018108">
    <property type="entry name" value="MCP_transmembrane"/>
</dbReference>
<dbReference type="InterPro" id="IPR012341">
    <property type="entry name" value="6hp_glycosidase-like_sf"/>
</dbReference>
<feature type="domain" description="Glycoside hydrolase family 9" evidence="19">
    <location>
        <begin position="175"/>
        <end position="442"/>
    </location>
</feature>
<dbReference type="PROSITE" id="PS50920">
    <property type="entry name" value="SOLCAR"/>
    <property type="match status" value="3"/>
</dbReference>
<evidence type="ECO:0000256" key="14">
    <source>
        <dbReference type="ARBA" id="ARBA00023277"/>
    </source>
</evidence>
<evidence type="ECO:0000256" key="3">
    <source>
        <dbReference type="ARBA" id="ARBA00006375"/>
    </source>
</evidence>
<evidence type="ECO:0000313" key="20">
    <source>
        <dbReference type="EMBL" id="CAG8478084.1"/>
    </source>
</evidence>
<comment type="subcellular location">
    <subcellularLocation>
        <location evidence="2">Mitochondrion inner membrane</location>
        <topology evidence="2">Multi-pass membrane protein</topology>
    </subcellularLocation>
</comment>
<comment type="similarity">
    <text evidence="4 17 18">Belongs to the glycosyl hydrolase 9 (cellulase E) family.</text>
</comment>
<dbReference type="AlphaFoldDB" id="A0A9N8W5K5"/>
<dbReference type="Gene3D" id="1.50.40.10">
    <property type="entry name" value="Mitochondrial carrier domain"/>
    <property type="match status" value="1"/>
</dbReference>
<organism evidence="20 21">
    <name type="scientific">Paraglomus occultum</name>
    <dbReference type="NCBI Taxonomy" id="144539"/>
    <lineage>
        <taxon>Eukaryota</taxon>
        <taxon>Fungi</taxon>
        <taxon>Fungi incertae sedis</taxon>
        <taxon>Mucoromycota</taxon>
        <taxon>Glomeromycotina</taxon>
        <taxon>Glomeromycetes</taxon>
        <taxon>Paraglomerales</taxon>
        <taxon>Paraglomeraceae</taxon>
        <taxon>Paraglomus</taxon>
    </lineage>
</organism>
<keyword evidence="14 17" id="KW-0119">Carbohydrate metabolism</keyword>
<evidence type="ECO:0000256" key="6">
    <source>
        <dbReference type="ARBA" id="ARBA00022692"/>
    </source>
</evidence>
<dbReference type="PANTHER" id="PTHR45671:SF10">
    <property type="entry name" value="SOLUTE CARRIER FAMILY 25 MEMBER 3"/>
    <property type="match status" value="1"/>
</dbReference>
<evidence type="ECO:0000256" key="8">
    <source>
        <dbReference type="ARBA" id="ARBA00022792"/>
    </source>
</evidence>
<keyword evidence="17 18" id="KW-0326">Glycosidase</keyword>
<keyword evidence="15 17" id="KW-0624">Polysaccharide degradation</keyword>
<proteinExistence type="inferred from homology"/>
<dbReference type="PROSITE" id="PS00698">
    <property type="entry name" value="GH9_3"/>
    <property type="match status" value="1"/>
</dbReference>
<dbReference type="InterPro" id="IPR001701">
    <property type="entry name" value="Glyco_hydro_9"/>
</dbReference>
<dbReference type="Pfam" id="PF00759">
    <property type="entry name" value="Glyco_hydro_9"/>
    <property type="match status" value="2"/>
</dbReference>
<evidence type="ECO:0000256" key="4">
    <source>
        <dbReference type="ARBA" id="ARBA00007072"/>
    </source>
</evidence>
<keyword evidence="5" id="KW-0813">Transport</keyword>
<evidence type="ECO:0000256" key="5">
    <source>
        <dbReference type="ARBA" id="ARBA00022448"/>
    </source>
</evidence>
<keyword evidence="7" id="KW-0677">Repeat</keyword>
<dbReference type="GO" id="GO:0008810">
    <property type="term" value="F:cellulase activity"/>
    <property type="evidence" value="ECO:0007669"/>
    <property type="project" value="UniProtKB-EC"/>
</dbReference>
<keyword evidence="12" id="KW-0496">Mitochondrion</keyword>
<dbReference type="OrthoDB" id="427452at2759"/>
<sequence>MKQSDWPVVVAICVLILSVISSHTADASYANPSADIPGIPPDDANVTNVEYCKLLAYSLYFYEAQRSGKLPSDNRVSWRHDSALYDGQDVGVDLTGGYYDAGDHMKFTFPLSWSLTSVSWGALEWYQGYSVANQTGYLRAMLKWGTDWLIKANPVKNVLYAQVGKGDIDHNYWVFRQKYNDTSYADLLVSHAIDLYEFAELIPFAKYSDSISDSKEFYGSSRYTDDLVWGALWLYNATGNSTYFTKATNYIDQFSLIGSEEVINWDDKMGAAFILLVKFTREAGQDPAKWQRVTENYLDAMITSNCQLTKGGLLYCDGDSDAASLNPALNFAFACLAYAPQASSSAKATSYRNFAFSQIDYTLGKNPMKTPYVVGVHPNSPRNPHHSGAHGGTDIDHPKNNLHIIYGGVVGGPDKKDRFLDDRTNYIQSEVALDYNAPFQGIVAYQVVNAQSPPYYVNVPPGRPKPKTRLIIGIVVGAVVFISKVENDRSNHLATSVVANSINESAFIAAAPIELYSTKYYWTCALGGVAACGITHALVTPLDLVKCRKQVDPTIYKSNFDGWVKIYREHGAGTRGLYTGVTPTFIGYSFQGAAKYGFYELFKKKYIDLAGEETAHKYRTTLYLAASASAEILADIALCPWEALKVRMQTATTPFATSTVDGFNKILRHEGVNGFYKGLPPLWGRQVPYTMMKFASFERTVEFIYSYLSKPKHEYNKLEQLGVSFLGGYIAGVFCAIVSHPADTLVSKLNNVKKAEGESTAALSLRLMKDLGFKGIWRGLGTRVIMIGTLTALQWLIYDYVKVYAGLPTTVALVGMRGVRSTAVDTQDYVDWLLYSFDEEEEVEQLLDELFYY</sequence>
<feature type="domain" description="Glycoside hydrolase family 9" evidence="19">
    <location>
        <begin position="51"/>
        <end position="174"/>
    </location>
</feature>
<dbReference type="GO" id="GO:0030245">
    <property type="term" value="P:cellulose catabolic process"/>
    <property type="evidence" value="ECO:0007669"/>
    <property type="project" value="UniProtKB-KW"/>
</dbReference>
<dbReference type="InterPro" id="IPR044677">
    <property type="entry name" value="SLC25A3/Pic2/Mir1-like"/>
</dbReference>
<keyword evidence="6 16" id="KW-0812">Transmembrane</keyword>
<keyword evidence="21" id="KW-1185">Reference proteome</keyword>
<dbReference type="GO" id="GO:0005315">
    <property type="term" value="F:phosphate transmembrane transporter activity"/>
    <property type="evidence" value="ECO:0007669"/>
    <property type="project" value="InterPro"/>
</dbReference>
<dbReference type="SUPFAM" id="SSF103506">
    <property type="entry name" value="Mitochondrial carrier"/>
    <property type="match status" value="1"/>
</dbReference>
<comment type="caution">
    <text evidence="20">The sequence shown here is derived from an EMBL/GenBank/DDBJ whole genome shotgun (WGS) entry which is preliminary data.</text>
</comment>
<keyword evidence="13 16" id="KW-0472">Membrane</keyword>
<feature type="chain" id="PRO_5040541061" description="Endoglucanase" evidence="18">
    <location>
        <begin position="28"/>
        <end position="853"/>
    </location>
</feature>
<evidence type="ECO:0000256" key="12">
    <source>
        <dbReference type="ARBA" id="ARBA00023128"/>
    </source>
</evidence>
<feature type="signal peptide" evidence="18">
    <location>
        <begin position="1"/>
        <end position="27"/>
    </location>
</feature>
<feature type="active site" evidence="17">
    <location>
        <position position="430"/>
    </location>
</feature>
<keyword evidence="8" id="KW-0999">Mitochondrion inner membrane</keyword>
<gene>
    <name evidence="20" type="ORF">POCULU_LOCUS1391</name>
</gene>
<evidence type="ECO:0000256" key="16">
    <source>
        <dbReference type="PROSITE-ProRule" id="PRU00282"/>
    </source>
</evidence>
<dbReference type="InterPro" id="IPR008928">
    <property type="entry name" value="6-hairpin_glycosidase_sf"/>
</dbReference>
<evidence type="ECO:0000313" key="21">
    <source>
        <dbReference type="Proteomes" id="UP000789572"/>
    </source>
</evidence>
<evidence type="ECO:0000256" key="1">
    <source>
        <dbReference type="ARBA" id="ARBA00000966"/>
    </source>
</evidence>
<dbReference type="InterPro" id="IPR033126">
    <property type="entry name" value="Glyco_hydro_9_Asp/Glu_AS"/>
</dbReference>
<dbReference type="GO" id="GO:0005743">
    <property type="term" value="C:mitochondrial inner membrane"/>
    <property type="evidence" value="ECO:0007669"/>
    <property type="project" value="UniProtKB-SubCell"/>
</dbReference>
<keyword evidence="18" id="KW-0732">Signal</keyword>
<reference evidence="20" key="1">
    <citation type="submission" date="2021-06" db="EMBL/GenBank/DDBJ databases">
        <authorList>
            <person name="Kallberg Y."/>
            <person name="Tangrot J."/>
            <person name="Rosling A."/>
        </authorList>
    </citation>
    <scope>NUCLEOTIDE SEQUENCE</scope>
    <source>
        <strain evidence="20">IA702</strain>
    </source>
</reference>
<keyword evidence="9" id="KW-0809">Transit peptide</keyword>
<dbReference type="EMBL" id="CAJVPJ010000103">
    <property type="protein sequence ID" value="CAG8478084.1"/>
    <property type="molecule type" value="Genomic_DNA"/>
</dbReference>
<keyword evidence="10" id="KW-1133">Transmembrane helix</keyword>
<protein>
    <recommendedName>
        <fullName evidence="18">Endoglucanase</fullName>
        <ecNumber evidence="18">3.2.1.4</ecNumber>
    </recommendedName>
</protein>
<feature type="active site" evidence="17">
    <location>
        <position position="421"/>
    </location>
</feature>
<evidence type="ECO:0000256" key="18">
    <source>
        <dbReference type="RuleBase" id="RU361166"/>
    </source>
</evidence>
<keyword evidence="11 18" id="KW-0136">Cellulose degradation</keyword>
<evidence type="ECO:0000256" key="13">
    <source>
        <dbReference type="ARBA" id="ARBA00023136"/>
    </source>
</evidence>
<evidence type="ECO:0000256" key="15">
    <source>
        <dbReference type="ARBA" id="ARBA00023326"/>
    </source>
</evidence>
<comment type="catalytic activity">
    <reaction evidence="1 18">
        <text>Endohydrolysis of (1-&gt;4)-beta-D-glucosidic linkages in cellulose, lichenin and cereal beta-D-glucans.</text>
        <dbReference type="EC" id="3.2.1.4"/>
    </reaction>
</comment>
<feature type="repeat" description="Solcar" evidence="16">
    <location>
        <begin position="519"/>
        <end position="605"/>
    </location>
</feature>
<dbReference type="GO" id="GO:1990547">
    <property type="term" value="P:mitochondrial phosphate ion transmembrane transport"/>
    <property type="evidence" value="ECO:0007669"/>
    <property type="project" value="InterPro"/>
</dbReference>
<dbReference type="Pfam" id="PF00153">
    <property type="entry name" value="Mito_carr"/>
    <property type="match status" value="3"/>
</dbReference>
<name>A0A9N8W5K5_9GLOM</name>
<dbReference type="Proteomes" id="UP000789572">
    <property type="component" value="Unassembled WGS sequence"/>
</dbReference>
<evidence type="ECO:0000259" key="19">
    <source>
        <dbReference type="Pfam" id="PF00759"/>
    </source>
</evidence>
<keyword evidence="17 18" id="KW-0378">Hydrolase</keyword>
<comment type="similarity">
    <text evidence="3">Belongs to the mitochondrial carrier (TC 2.A.29) family.</text>
</comment>
<evidence type="ECO:0000256" key="11">
    <source>
        <dbReference type="ARBA" id="ARBA00023001"/>
    </source>
</evidence>
<feature type="repeat" description="Solcar" evidence="16">
    <location>
        <begin position="618"/>
        <end position="703"/>
    </location>
</feature>
<evidence type="ECO:0000256" key="9">
    <source>
        <dbReference type="ARBA" id="ARBA00022946"/>
    </source>
</evidence>
<evidence type="ECO:0000256" key="17">
    <source>
        <dbReference type="PROSITE-ProRule" id="PRU10060"/>
    </source>
</evidence>